<evidence type="ECO:0000313" key="1">
    <source>
        <dbReference type="EMBL" id="CAB4127870.1"/>
    </source>
</evidence>
<protein>
    <submittedName>
        <fullName evidence="1">Uncharacterized protein</fullName>
    </submittedName>
</protein>
<reference evidence="1" key="1">
    <citation type="submission" date="2020-04" db="EMBL/GenBank/DDBJ databases">
        <authorList>
            <person name="Chiriac C."/>
            <person name="Salcher M."/>
            <person name="Ghai R."/>
            <person name="Kavagutti S V."/>
        </authorList>
    </citation>
    <scope>NUCLEOTIDE SEQUENCE</scope>
</reference>
<organism evidence="1">
    <name type="scientific">uncultured Caudovirales phage</name>
    <dbReference type="NCBI Taxonomy" id="2100421"/>
    <lineage>
        <taxon>Viruses</taxon>
        <taxon>Duplodnaviria</taxon>
        <taxon>Heunggongvirae</taxon>
        <taxon>Uroviricota</taxon>
        <taxon>Caudoviricetes</taxon>
        <taxon>Peduoviridae</taxon>
        <taxon>Maltschvirus</taxon>
        <taxon>Maltschvirus maltsch</taxon>
    </lineage>
</organism>
<sequence>MKTKIIASLLLLSTSAFADIWVSPNTVGGQIVLTERQCKDYPALWAMYTRLPTGETWDGCWTFYDGLVQVVYSYDGKKRTYDPKGFVKQKGV</sequence>
<accession>A0A6J5L5J4</accession>
<gene>
    <name evidence="1" type="ORF">UFOVP96_39</name>
</gene>
<proteinExistence type="predicted"/>
<dbReference type="EMBL" id="LR796215">
    <property type="protein sequence ID" value="CAB4127870.1"/>
    <property type="molecule type" value="Genomic_DNA"/>
</dbReference>
<name>A0A6J5L5J4_9CAUD</name>